<gene>
    <name evidence="1" type="ORF">NITGR_440004</name>
</gene>
<dbReference type="HOGENOM" id="CLU_2863225_0_0_0"/>
<evidence type="ECO:0000313" key="2">
    <source>
        <dbReference type="Proteomes" id="UP000011704"/>
    </source>
</evidence>
<protein>
    <submittedName>
        <fullName evidence="1">Uncharacterized protein</fullName>
    </submittedName>
</protein>
<proteinExistence type="predicted"/>
<sequence>MASSMTVVSCPSCEVMVMRSPEALREKVVTPPSPSVIEASQRLSGEYYHCTILIFQQSNPNKKN</sequence>
<comment type="caution">
    <text evidence="1">The sequence shown here is derived from an EMBL/GenBank/DDBJ whole genome shotgun (WGS) entry which is preliminary data.</text>
</comment>
<dbReference type="InParanoid" id="M1Z020"/>
<organism evidence="1 2">
    <name type="scientific">Nitrospina gracilis (strain 3/211)</name>
    <dbReference type="NCBI Taxonomy" id="1266370"/>
    <lineage>
        <taxon>Bacteria</taxon>
        <taxon>Pseudomonadati</taxon>
        <taxon>Nitrospinota/Tectimicrobiota group</taxon>
        <taxon>Nitrospinota</taxon>
        <taxon>Nitrospinia</taxon>
        <taxon>Nitrospinales</taxon>
        <taxon>Nitrospinaceae</taxon>
        <taxon>Nitrospina</taxon>
    </lineage>
</organism>
<dbReference type="Proteomes" id="UP000011704">
    <property type="component" value="Unassembled WGS sequence"/>
</dbReference>
<accession>M1Z020</accession>
<keyword evidence="2" id="KW-1185">Reference proteome</keyword>
<dbReference type="EMBL" id="CAQJ01000049">
    <property type="protein sequence ID" value="CCQ90864.1"/>
    <property type="molecule type" value="Genomic_DNA"/>
</dbReference>
<name>M1Z020_NITG3</name>
<dbReference type="AlphaFoldDB" id="M1Z020"/>
<evidence type="ECO:0000313" key="1">
    <source>
        <dbReference type="EMBL" id="CCQ90864.1"/>
    </source>
</evidence>
<reference evidence="1 2" key="1">
    <citation type="journal article" date="2013" name="Front. Microbiol.">
        <title>The genome of Nitrospina gracilis illuminates the metabolism and evolution of the major marine nitrite oxidizer.</title>
        <authorList>
            <person name="Luecker S."/>
            <person name="Nowka B."/>
            <person name="Rattei T."/>
            <person name="Spieck E."/>
            <person name="and Daims H."/>
        </authorList>
    </citation>
    <scope>NUCLEOTIDE SEQUENCE [LARGE SCALE GENOMIC DNA]</scope>
    <source>
        <strain evidence="1 2">3/211</strain>
    </source>
</reference>